<gene>
    <name evidence="2" type="ORF">L249_5154</name>
</gene>
<keyword evidence="3" id="KW-1185">Reference proteome</keyword>
<protein>
    <submittedName>
        <fullName evidence="2">Uncharacterized protein</fullName>
    </submittedName>
</protein>
<feature type="compositionally biased region" description="Basic and acidic residues" evidence="1">
    <location>
        <begin position="29"/>
        <end position="41"/>
    </location>
</feature>
<name>A0A367KYU8_9HYPO</name>
<feature type="compositionally biased region" description="Polar residues" evidence="1">
    <location>
        <begin position="71"/>
        <end position="84"/>
    </location>
</feature>
<evidence type="ECO:0000313" key="2">
    <source>
        <dbReference type="EMBL" id="RCI07353.1"/>
    </source>
</evidence>
<feature type="region of interest" description="Disordered" evidence="1">
    <location>
        <begin position="1"/>
        <end position="46"/>
    </location>
</feature>
<dbReference type="AlphaFoldDB" id="A0A367KYU8"/>
<comment type="caution">
    <text evidence="2">The sequence shown here is derived from an EMBL/GenBank/DDBJ whole genome shotgun (WGS) entry which is preliminary data.</text>
</comment>
<feature type="non-terminal residue" evidence="2">
    <location>
        <position position="167"/>
    </location>
</feature>
<proteinExistence type="predicted"/>
<dbReference type="Proteomes" id="UP000253664">
    <property type="component" value="Unassembled WGS sequence"/>
</dbReference>
<organism evidence="2 3">
    <name type="scientific">Ophiocordyceps polyrhachis-furcata BCC 54312</name>
    <dbReference type="NCBI Taxonomy" id="1330021"/>
    <lineage>
        <taxon>Eukaryota</taxon>
        <taxon>Fungi</taxon>
        <taxon>Dikarya</taxon>
        <taxon>Ascomycota</taxon>
        <taxon>Pezizomycotina</taxon>
        <taxon>Sordariomycetes</taxon>
        <taxon>Hypocreomycetidae</taxon>
        <taxon>Hypocreales</taxon>
        <taxon>Ophiocordycipitaceae</taxon>
        <taxon>Ophiocordyceps</taxon>
    </lineage>
</organism>
<feature type="region of interest" description="Disordered" evidence="1">
    <location>
        <begin position="148"/>
        <end position="167"/>
    </location>
</feature>
<evidence type="ECO:0000313" key="3">
    <source>
        <dbReference type="Proteomes" id="UP000253664"/>
    </source>
</evidence>
<feature type="compositionally biased region" description="Basic and acidic residues" evidence="1">
    <location>
        <begin position="1"/>
        <end position="16"/>
    </location>
</feature>
<dbReference type="EMBL" id="LKCN02000045">
    <property type="protein sequence ID" value="RCI07353.1"/>
    <property type="molecule type" value="Genomic_DNA"/>
</dbReference>
<sequence>QDSHADQQHELKEANPRKGNGKGGGDATAPRESKVCQSDRRRPSRRLAFFQNLPAVRTTNMRVAAEACQNGGSDEATTTMTHTPSPGLVSATGKGSQPTCPMKPSAEACSRVALFSTMVLGPSITAMQHHSILISSCMREVDALARERREEQNRIEVKTKKKKKEKT</sequence>
<feature type="region of interest" description="Disordered" evidence="1">
    <location>
        <begin position="71"/>
        <end position="99"/>
    </location>
</feature>
<evidence type="ECO:0000256" key="1">
    <source>
        <dbReference type="SAM" id="MobiDB-lite"/>
    </source>
</evidence>
<feature type="non-terminal residue" evidence="2">
    <location>
        <position position="1"/>
    </location>
</feature>
<accession>A0A367KYU8</accession>
<reference evidence="2 3" key="1">
    <citation type="journal article" date="2015" name="BMC Genomics">
        <title>Insights from the genome of Ophiocordyceps polyrhachis-furcata to pathogenicity and host specificity in insect fungi.</title>
        <authorList>
            <person name="Wichadakul D."/>
            <person name="Kobmoo N."/>
            <person name="Ingsriswang S."/>
            <person name="Tangphatsornruang S."/>
            <person name="Chantasingh D."/>
            <person name="Luangsa-ard J.J."/>
            <person name="Eurwilaichitr L."/>
        </authorList>
    </citation>
    <scope>NUCLEOTIDE SEQUENCE [LARGE SCALE GENOMIC DNA]</scope>
    <source>
        <strain evidence="2 3">BCC 54312</strain>
    </source>
</reference>
<feature type="compositionally biased region" description="Basic and acidic residues" evidence="1">
    <location>
        <begin position="148"/>
        <end position="158"/>
    </location>
</feature>